<dbReference type="Proteomes" id="UP000639772">
    <property type="component" value="Unassembled WGS sequence"/>
</dbReference>
<gene>
    <name evidence="1" type="ORF">HPP92_025144</name>
</gene>
<name>A0A835PK22_VANPL</name>
<evidence type="ECO:0000313" key="1">
    <source>
        <dbReference type="EMBL" id="KAG0453840.1"/>
    </source>
</evidence>
<comment type="caution">
    <text evidence="1">The sequence shown here is derived from an EMBL/GenBank/DDBJ whole genome shotgun (WGS) entry which is preliminary data.</text>
</comment>
<dbReference type="AlphaFoldDB" id="A0A835PK22"/>
<evidence type="ECO:0000313" key="2">
    <source>
        <dbReference type="Proteomes" id="UP000639772"/>
    </source>
</evidence>
<sequence length="148" mass="16483">MMDIVAPCQDQGLQIGGPSQRGGDIGMVSKKTQLFTEEAWPWQFPGENDSGRCLEFSQAVALLILANQGTETFGKSIHLYCDFHSLRIAQVVAFEMSNFLRFFRCLGCIEYSDRDGLLSFLWPKLYTSEAGEPVCTPLCDAEEVKEGT</sequence>
<dbReference type="EMBL" id="JADCNM010000014">
    <property type="protein sequence ID" value="KAG0453840.1"/>
    <property type="molecule type" value="Genomic_DNA"/>
</dbReference>
<organism evidence="1 2">
    <name type="scientific">Vanilla planifolia</name>
    <name type="common">Vanilla</name>
    <dbReference type="NCBI Taxonomy" id="51239"/>
    <lineage>
        <taxon>Eukaryota</taxon>
        <taxon>Viridiplantae</taxon>
        <taxon>Streptophyta</taxon>
        <taxon>Embryophyta</taxon>
        <taxon>Tracheophyta</taxon>
        <taxon>Spermatophyta</taxon>
        <taxon>Magnoliopsida</taxon>
        <taxon>Liliopsida</taxon>
        <taxon>Asparagales</taxon>
        <taxon>Orchidaceae</taxon>
        <taxon>Vanilloideae</taxon>
        <taxon>Vanilleae</taxon>
        <taxon>Vanilla</taxon>
    </lineage>
</organism>
<proteinExistence type="predicted"/>
<reference evidence="1 2" key="1">
    <citation type="journal article" date="2020" name="Nat. Food">
        <title>A phased Vanilla planifolia genome enables genetic improvement of flavour and production.</title>
        <authorList>
            <person name="Hasing T."/>
            <person name="Tang H."/>
            <person name="Brym M."/>
            <person name="Khazi F."/>
            <person name="Huang T."/>
            <person name="Chambers A.H."/>
        </authorList>
    </citation>
    <scope>NUCLEOTIDE SEQUENCE [LARGE SCALE GENOMIC DNA]</scope>
    <source>
        <tissue evidence="1">Leaf</tissue>
    </source>
</reference>
<protein>
    <submittedName>
        <fullName evidence="1">Uncharacterized protein</fullName>
    </submittedName>
</protein>
<accession>A0A835PK22</accession>